<organism evidence="2 3">
    <name type="scientific">Lentibacillus halodurans</name>
    <dbReference type="NCBI Taxonomy" id="237679"/>
    <lineage>
        <taxon>Bacteria</taxon>
        <taxon>Bacillati</taxon>
        <taxon>Bacillota</taxon>
        <taxon>Bacilli</taxon>
        <taxon>Bacillales</taxon>
        <taxon>Bacillaceae</taxon>
        <taxon>Lentibacillus</taxon>
    </lineage>
</organism>
<keyword evidence="1" id="KW-1133">Transmembrane helix</keyword>
<protein>
    <submittedName>
        <fullName evidence="2">YrhC-like protein</fullName>
    </submittedName>
</protein>
<accession>A0A1I0V258</accession>
<dbReference type="OrthoDB" id="2721846at2"/>
<keyword evidence="3" id="KW-1185">Reference proteome</keyword>
<gene>
    <name evidence="2" type="ORF">SAMN04488072_10175</name>
</gene>
<dbReference type="InterPro" id="IPR025418">
    <property type="entry name" value="YrhC-like"/>
</dbReference>
<feature type="transmembrane region" description="Helical" evidence="1">
    <location>
        <begin position="20"/>
        <end position="41"/>
    </location>
</feature>
<name>A0A1I0V258_9BACI</name>
<dbReference type="Pfam" id="PF14143">
    <property type="entry name" value="YrhC"/>
    <property type="match status" value="1"/>
</dbReference>
<sequence>MKAQEKKLESKLKDYHRFAVTLLILGTYLYMGAIINTYFHYSPDGKGLSVLSFAAIIMAGWFHIRTHHIKIKQQE</sequence>
<evidence type="ECO:0000313" key="2">
    <source>
        <dbReference type="EMBL" id="SFA69646.1"/>
    </source>
</evidence>
<reference evidence="2 3" key="1">
    <citation type="submission" date="2016-10" db="EMBL/GenBank/DDBJ databases">
        <authorList>
            <person name="de Groot N.N."/>
        </authorList>
    </citation>
    <scope>NUCLEOTIDE SEQUENCE [LARGE SCALE GENOMIC DNA]</scope>
    <source>
        <strain evidence="2 3">CGMCC 1.3702</strain>
    </source>
</reference>
<dbReference type="RefSeq" id="WP_090231997.1">
    <property type="nucleotide sequence ID" value="NZ_FOJW01000001.1"/>
</dbReference>
<keyword evidence="1" id="KW-0472">Membrane</keyword>
<dbReference type="Proteomes" id="UP000198642">
    <property type="component" value="Unassembled WGS sequence"/>
</dbReference>
<dbReference type="AlphaFoldDB" id="A0A1I0V258"/>
<evidence type="ECO:0000313" key="3">
    <source>
        <dbReference type="Proteomes" id="UP000198642"/>
    </source>
</evidence>
<proteinExistence type="predicted"/>
<feature type="transmembrane region" description="Helical" evidence="1">
    <location>
        <begin position="47"/>
        <end position="64"/>
    </location>
</feature>
<dbReference type="STRING" id="237679.SAMN04488072_10175"/>
<evidence type="ECO:0000256" key="1">
    <source>
        <dbReference type="SAM" id="Phobius"/>
    </source>
</evidence>
<dbReference type="EMBL" id="FOJW01000001">
    <property type="protein sequence ID" value="SFA69646.1"/>
    <property type="molecule type" value="Genomic_DNA"/>
</dbReference>
<keyword evidence="1" id="KW-0812">Transmembrane</keyword>